<dbReference type="GO" id="GO:0006508">
    <property type="term" value="P:proteolysis"/>
    <property type="evidence" value="ECO:0007669"/>
    <property type="project" value="UniProtKB-KW"/>
</dbReference>
<dbReference type="PANTHER" id="PTHR12378:SF80">
    <property type="entry name" value="IP06716P-RELATED"/>
    <property type="match status" value="1"/>
</dbReference>
<comment type="similarity">
    <text evidence="1">Belongs to the DeSI family.</text>
</comment>
<dbReference type="InterPro" id="IPR042266">
    <property type="entry name" value="PPPDE_sf"/>
</dbReference>
<protein>
    <submittedName>
        <fullName evidence="6">DUF862-domain-containing protein</fullName>
    </submittedName>
</protein>
<dbReference type="EMBL" id="KZ303848">
    <property type="protein sequence ID" value="PHZ13072.1"/>
    <property type="molecule type" value="Genomic_DNA"/>
</dbReference>
<dbReference type="STRING" id="1340429.A0A2G4SWF7"/>
<keyword evidence="2" id="KW-0645">Protease</keyword>
<evidence type="ECO:0000256" key="1">
    <source>
        <dbReference type="ARBA" id="ARBA00008140"/>
    </source>
</evidence>
<dbReference type="SMART" id="SM01179">
    <property type="entry name" value="DUF862"/>
    <property type="match status" value="1"/>
</dbReference>
<dbReference type="GO" id="GO:0101005">
    <property type="term" value="F:deubiquitinase activity"/>
    <property type="evidence" value="ECO:0007669"/>
    <property type="project" value="TreeGrafter"/>
</dbReference>
<feature type="domain" description="PPPDE" evidence="5">
    <location>
        <begin position="22"/>
        <end position="165"/>
    </location>
</feature>
<keyword evidence="7" id="KW-1185">Reference proteome</keyword>
<sequence length="251" mass="28666">MLDFIKNGFYNSIQTESDQLRPHVYVNVYDMLQPNYITNIGYYAFGLGIFHSGVEINGKEYCFGGHAMSNVTGVFVVEPKIGIPELILKRTIDMGPMRLTDKEFEEALTAISDEFTGPSYNLLMRNCNHFTEEFVYRLTQKRTPAWINRAAKLGTMFPCVVPWEWIQPPELGEEEEEEEEIEPETPQSMPNSTRPSTTIQRRSSTVSLLSNRHPPYSYTEGRNPSQERLVPPVVNFQGIMLPASSETANRE</sequence>
<proteinExistence type="inferred from homology"/>
<evidence type="ECO:0000256" key="3">
    <source>
        <dbReference type="ARBA" id="ARBA00022801"/>
    </source>
</evidence>
<dbReference type="GeneID" id="35439677"/>
<evidence type="ECO:0000313" key="6">
    <source>
        <dbReference type="EMBL" id="PHZ13072.1"/>
    </source>
</evidence>
<organism evidence="6 7">
    <name type="scientific">Rhizopus microsporus ATCC 52813</name>
    <dbReference type="NCBI Taxonomy" id="1340429"/>
    <lineage>
        <taxon>Eukaryota</taxon>
        <taxon>Fungi</taxon>
        <taxon>Fungi incertae sedis</taxon>
        <taxon>Mucoromycota</taxon>
        <taxon>Mucoromycotina</taxon>
        <taxon>Mucoromycetes</taxon>
        <taxon>Mucorales</taxon>
        <taxon>Mucorineae</taxon>
        <taxon>Rhizopodaceae</taxon>
        <taxon>Rhizopus</taxon>
    </lineage>
</organism>
<evidence type="ECO:0000313" key="7">
    <source>
        <dbReference type="Proteomes" id="UP000242254"/>
    </source>
</evidence>
<keyword evidence="3" id="KW-0378">Hydrolase</keyword>
<dbReference type="RefSeq" id="XP_023466780.1">
    <property type="nucleotide sequence ID" value="XM_023608687.1"/>
</dbReference>
<dbReference type="AlphaFoldDB" id="A0A2G4SWF7"/>
<gene>
    <name evidence="6" type="ORF">RHIMIDRAFT_237098</name>
</gene>
<evidence type="ECO:0000259" key="5">
    <source>
        <dbReference type="PROSITE" id="PS51858"/>
    </source>
</evidence>
<dbReference type="Pfam" id="PF05903">
    <property type="entry name" value="Peptidase_C97"/>
    <property type="match status" value="1"/>
</dbReference>
<evidence type="ECO:0000256" key="4">
    <source>
        <dbReference type="SAM" id="MobiDB-lite"/>
    </source>
</evidence>
<name>A0A2G4SWF7_RHIZD</name>
<dbReference type="Gene3D" id="3.90.1720.30">
    <property type="entry name" value="PPPDE domains"/>
    <property type="match status" value="1"/>
</dbReference>
<dbReference type="Proteomes" id="UP000242254">
    <property type="component" value="Unassembled WGS sequence"/>
</dbReference>
<feature type="compositionally biased region" description="Acidic residues" evidence="4">
    <location>
        <begin position="171"/>
        <end position="183"/>
    </location>
</feature>
<dbReference type="GO" id="GO:0016579">
    <property type="term" value="P:protein deubiquitination"/>
    <property type="evidence" value="ECO:0007669"/>
    <property type="project" value="TreeGrafter"/>
</dbReference>
<accession>A0A2G4SWF7</accession>
<feature type="compositionally biased region" description="Polar residues" evidence="4">
    <location>
        <begin position="187"/>
        <end position="210"/>
    </location>
</feature>
<dbReference type="PROSITE" id="PS51858">
    <property type="entry name" value="PPPDE"/>
    <property type="match status" value="1"/>
</dbReference>
<reference evidence="6 7" key="1">
    <citation type="journal article" date="2016" name="Proc. Natl. Acad. Sci. U.S.A.">
        <title>Lipid metabolic changes in an early divergent fungus govern the establishment of a mutualistic symbiosis with endobacteria.</title>
        <authorList>
            <person name="Lastovetsky O.A."/>
            <person name="Gaspar M.L."/>
            <person name="Mondo S.J."/>
            <person name="LaButti K.M."/>
            <person name="Sandor L."/>
            <person name="Grigoriev I.V."/>
            <person name="Henry S.A."/>
            <person name="Pawlowska T.E."/>
        </authorList>
    </citation>
    <scope>NUCLEOTIDE SEQUENCE [LARGE SCALE GENOMIC DNA]</scope>
    <source>
        <strain evidence="6 7">ATCC 52813</strain>
    </source>
</reference>
<dbReference type="PANTHER" id="PTHR12378">
    <property type="entry name" value="DESUMOYLATING ISOPEPTIDASE"/>
    <property type="match status" value="1"/>
</dbReference>
<feature type="region of interest" description="Disordered" evidence="4">
    <location>
        <begin position="171"/>
        <end position="228"/>
    </location>
</feature>
<dbReference type="InterPro" id="IPR008580">
    <property type="entry name" value="PPPDE_dom"/>
</dbReference>
<evidence type="ECO:0000256" key="2">
    <source>
        <dbReference type="ARBA" id="ARBA00022670"/>
    </source>
</evidence>